<evidence type="ECO:0000313" key="1">
    <source>
        <dbReference type="EMBL" id="MBW7570784.1"/>
    </source>
</evidence>
<dbReference type="EMBL" id="JAGFNY010000029">
    <property type="protein sequence ID" value="MBW7570784.1"/>
    <property type="molecule type" value="Genomic_DNA"/>
</dbReference>
<dbReference type="InterPro" id="IPR019292">
    <property type="entry name" value="McrC"/>
</dbReference>
<dbReference type="GO" id="GO:0004519">
    <property type="term" value="F:endonuclease activity"/>
    <property type="evidence" value="ECO:0007669"/>
    <property type="project" value="UniProtKB-KW"/>
</dbReference>
<keyword evidence="2" id="KW-1185">Reference proteome</keyword>
<dbReference type="RefSeq" id="WP_219938008.1">
    <property type="nucleotide sequence ID" value="NZ_JAGFNY010000029.1"/>
</dbReference>
<dbReference type="InterPro" id="IPR014407">
    <property type="entry name" value="McrC_bac"/>
</dbReference>
<gene>
    <name evidence="1" type="primary">mcrC</name>
    <name evidence="1" type="ORF">J5V48_07750</name>
</gene>
<dbReference type="Proteomes" id="UP000731465">
    <property type="component" value="Unassembled WGS sequence"/>
</dbReference>
<dbReference type="Pfam" id="PF10117">
    <property type="entry name" value="McrBC"/>
    <property type="match status" value="1"/>
</dbReference>
<dbReference type="PIRSF" id="PIRSF003109">
    <property type="entry name" value="McrC"/>
    <property type="match status" value="1"/>
</dbReference>
<keyword evidence="1" id="KW-0255">Endonuclease</keyword>
<dbReference type="PANTHER" id="PTHR38733">
    <property type="entry name" value="PROTEIN MCRC"/>
    <property type="match status" value="1"/>
</dbReference>
<name>A0ABS7DHL4_9GAMM</name>
<proteinExistence type="predicted"/>
<dbReference type="EC" id="3.1.21.-" evidence="1"/>
<keyword evidence="1" id="KW-0540">Nuclease</keyword>
<protein>
    <submittedName>
        <fullName evidence="1">5-methylcytosine-specific restriction endonuclease system specificity protein McrC</fullName>
        <ecNumber evidence="1">3.1.21.-</ecNumber>
    </submittedName>
</protein>
<organism evidence="1 2">
    <name type="scientific">Succinivibrio faecicola</name>
    <dbReference type="NCBI Taxonomy" id="2820300"/>
    <lineage>
        <taxon>Bacteria</taxon>
        <taxon>Pseudomonadati</taxon>
        <taxon>Pseudomonadota</taxon>
        <taxon>Gammaproteobacteria</taxon>
        <taxon>Aeromonadales</taxon>
        <taxon>Succinivibrionaceae</taxon>
        <taxon>Succinivibrio</taxon>
    </lineage>
</organism>
<dbReference type="NCBIfam" id="NF007277">
    <property type="entry name" value="PRK09736.1"/>
    <property type="match status" value="1"/>
</dbReference>
<dbReference type="GO" id="GO:0016787">
    <property type="term" value="F:hydrolase activity"/>
    <property type="evidence" value="ECO:0007669"/>
    <property type="project" value="UniProtKB-KW"/>
</dbReference>
<evidence type="ECO:0000313" key="2">
    <source>
        <dbReference type="Proteomes" id="UP000731465"/>
    </source>
</evidence>
<sequence length="353" mass="41209">MINDKGIYIKNIYYMLSYAFQVLKQTNYESVAAEEFNKIEDLFAAILAKGIAKQLKQGLYREYVVNHDTLSVMKGKVDLQETIRLQIKRKQMISCEYDELSENNLFNQILKTTMHYLIMSKGVDQEHKIALTKLFLFFDGVDLLSPSSILWNRLHYHKNSKNYEMLLNICYLVMDGMLQTTEAGEYKMSSFSDEHMAKLFEKFILEYYRCERKDLSDARAAKIKWNLDSDSSKSMISFLPEMQSDIFLRKDEKVLIIDAKYYGKTMQYRNDKKTLHSSNLYQIFTYVKNQDKENTGNVSGMLVYAKTQENYIPTEGYQVKIGGNQIGAITLDLNKDFEDIKKQLDDIAIHFLG</sequence>
<dbReference type="PANTHER" id="PTHR38733:SF1">
    <property type="entry name" value="TYPE IV METHYL-DIRECTED RESTRICTION ENZYME ECOKMCRBC"/>
    <property type="match status" value="1"/>
</dbReference>
<reference evidence="1 2" key="1">
    <citation type="submission" date="2021-03" db="EMBL/GenBank/DDBJ databases">
        <title>Succinivibrio sp. nov. isolated from feces of cow.</title>
        <authorList>
            <person name="Choi J.-Y."/>
        </authorList>
    </citation>
    <scope>NUCLEOTIDE SEQUENCE [LARGE SCALE GENOMIC DNA]</scope>
    <source>
        <strain evidence="1 2">AGMB01872</strain>
    </source>
</reference>
<keyword evidence="1" id="KW-0378">Hydrolase</keyword>
<accession>A0ABS7DHL4</accession>
<comment type="caution">
    <text evidence="1">The sequence shown here is derived from an EMBL/GenBank/DDBJ whole genome shotgun (WGS) entry which is preliminary data.</text>
</comment>